<protein>
    <submittedName>
        <fullName evidence="1">Uncharacterized protein</fullName>
    </submittedName>
</protein>
<dbReference type="EMBL" id="CP003050">
    <property type="protein sequence ID" value="AGB16444.1"/>
    <property type="molecule type" value="Genomic_DNA"/>
</dbReference>
<sequence length="215" mass="22711">MAGNTNCIPAVPLLNSSTCDKRLRCAFYGTLDGRFHMGHDNTPEDESERLDTANKGTNRRQYLTAIAIIGSSRLVPSVVAGGQNADGELFRETVNDGGGTAAVSDSGEVVAFGVYGGTIRAYIADNEYEPTEFALPEISPGFTVSHVVVDEVSNRLVAAAMDDDTFGGGNLNDASGSPGTAAEWDSNCRDYGILAPQTIFLLSLPSPTQLKDQAE</sequence>
<dbReference type="Proteomes" id="UP000010846">
    <property type="component" value="Chromosome"/>
</dbReference>
<keyword evidence="2" id="KW-1185">Reference proteome</keyword>
<evidence type="ECO:0000313" key="2">
    <source>
        <dbReference type="Proteomes" id="UP000010846"/>
    </source>
</evidence>
<proteinExistence type="predicted"/>
<organism evidence="1 2">
    <name type="scientific">Halovivax ruber (strain DSM 18193 / JCM 13892 / XH-70)</name>
    <dbReference type="NCBI Taxonomy" id="797302"/>
    <lineage>
        <taxon>Archaea</taxon>
        <taxon>Methanobacteriati</taxon>
        <taxon>Methanobacteriota</taxon>
        <taxon>Stenosarchaea group</taxon>
        <taxon>Halobacteria</taxon>
        <taxon>Halobacteriales</taxon>
        <taxon>Natrialbaceae</taxon>
        <taxon>Halovivax</taxon>
    </lineage>
</organism>
<reference evidence="1" key="1">
    <citation type="submission" date="2011-09" db="EMBL/GenBank/DDBJ databases">
        <title>Complete sequence of Halovivax ruber XH-70.</title>
        <authorList>
            <consortium name="US DOE Joint Genome Institute"/>
            <person name="Lucas S."/>
            <person name="Han J."/>
            <person name="Lapidus A."/>
            <person name="Cheng J.-F."/>
            <person name="Goodwin L."/>
            <person name="Pitluck S."/>
            <person name="Peters L."/>
            <person name="Mikhailova N."/>
            <person name="Davenport K."/>
            <person name="Detter J.C."/>
            <person name="Han C."/>
            <person name="Tapia R."/>
            <person name="Land M."/>
            <person name="Hauser L."/>
            <person name="Kyrpides N."/>
            <person name="Ivanova N."/>
            <person name="Pagani I."/>
            <person name="Sproer C."/>
            <person name="Anderson I."/>
            <person name="Woyke T."/>
        </authorList>
    </citation>
    <scope>NUCLEOTIDE SEQUENCE</scope>
    <source>
        <strain evidence="1">XH-70</strain>
    </source>
</reference>
<evidence type="ECO:0000313" key="1">
    <source>
        <dbReference type="EMBL" id="AGB16444.1"/>
    </source>
</evidence>
<name>L0ICG3_HALRX</name>
<gene>
    <name evidence="1" type="ordered locus">Halru_1845</name>
</gene>
<accession>L0ICG3</accession>
<dbReference type="AlphaFoldDB" id="L0ICG3"/>
<dbReference type="HOGENOM" id="CLU_1280767_0_0_2"/>
<dbReference type="KEGG" id="hru:Halru_1845"/>